<protein>
    <recommendedName>
        <fullName evidence="7">Prohibitin</fullName>
    </recommendedName>
</protein>
<dbReference type="PRINTS" id="PR00679">
    <property type="entry name" value="PROHIBITIN"/>
</dbReference>
<dbReference type="GO" id="GO:0005743">
    <property type="term" value="C:mitochondrial inner membrane"/>
    <property type="evidence" value="ECO:0007669"/>
    <property type="project" value="UniProtKB-SubCell"/>
</dbReference>
<keyword evidence="5" id="KW-0496">Mitochondrion</keyword>
<dbReference type="PANTHER" id="PTHR23222">
    <property type="entry name" value="PROHIBITIN"/>
    <property type="match status" value="1"/>
</dbReference>
<evidence type="ECO:0000256" key="7">
    <source>
        <dbReference type="RuleBase" id="RU366048"/>
    </source>
</evidence>
<evidence type="ECO:0000256" key="3">
    <source>
        <dbReference type="ARBA" id="ARBA00011786"/>
    </source>
</evidence>
<keyword evidence="4 7" id="KW-0999">Mitochondrion inner membrane</keyword>
<evidence type="ECO:0000256" key="4">
    <source>
        <dbReference type="ARBA" id="ARBA00022792"/>
    </source>
</evidence>
<proteinExistence type="inferred from homology"/>
<comment type="similarity">
    <text evidence="2 7">Belongs to the prohibitin family.</text>
</comment>
<dbReference type="Proteomes" id="UP000295252">
    <property type="component" value="Chromosome I"/>
</dbReference>
<feature type="chain" id="PRO_5001658063" description="Prohibitin" evidence="8">
    <location>
        <begin position="20"/>
        <end position="119"/>
    </location>
</feature>
<dbReference type="Gene3D" id="3.30.479.30">
    <property type="entry name" value="Band 7 domain"/>
    <property type="match status" value="1"/>
</dbReference>
<dbReference type="InterPro" id="IPR000163">
    <property type="entry name" value="Prohibitin"/>
</dbReference>
<sequence length="119" mass="12989">MLGSTTCFLFAISLQVNIALHVLTRPVNFNAWALPSRVHDTLKAVVAHYSASQLITQRETVSQEIRGLLARKAASFNISPNDVSITCLTFGREFTAAIEAKQIAAQEAETAIFVVEKAK</sequence>
<name>A0A068UXK8_COFCA</name>
<reference evidence="11" key="1">
    <citation type="journal article" date="2014" name="Science">
        <title>The coffee genome provides insight into the convergent evolution of caffeine biosynthesis.</title>
        <authorList>
            <person name="Denoeud F."/>
            <person name="Carretero-Paulet L."/>
            <person name="Dereeper A."/>
            <person name="Droc G."/>
            <person name="Guyot R."/>
            <person name="Pietrella M."/>
            <person name="Zheng C."/>
            <person name="Alberti A."/>
            <person name="Anthony F."/>
            <person name="Aprea G."/>
            <person name="Aury J.M."/>
            <person name="Bento P."/>
            <person name="Bernard M."/>
            <person name="Bocs S."/>
            <person name="Campa C."/>
            <person name="Cenci A."/>
            <person name="Combes M.C."/>
            <person name="Crouzillat D."/>
            <person name="Da Silva C."/>
            <person name="Daddiego L."/>
            <person name="De Bellis F."/>
            <person name="Dussert S."/>
            <person name="Garsmeur O."/>
            <person name="Gayraud T."/>
            <person name="Guignon V."/>
            <person name="Jahn K."/>
            <person name="Jamilloux V."/>
            <person name="Joet T."/>
            <person name="Labadie K."/>
            <person name="Lan T."/>
            <person name="Leclercq J."/>
            <person name="Lepelley M."/>
            <person name="Leroy T."/>
            <person name="Li L.T."/>
            <person name="Librado P."/>
            <person name="Lopez L."/>
            <person name="Munoz A."/>
            <person name="Noel B."/>
            <person name="Pallavicini A."/>
            <person name="Perrotta G."/>
            <person name="Poncet V."/>
            <person name="Pot D."/>
            <person name="Priyono X."/>
            <person name="Rigoreau M."/>
            <person name="Rouard M."/>
            <person name="Rozas J."/>
            <person name="Tranchant-Dubreuil C."/>
            <person name="VanBuren R."/>
            <person name="Zhang Q."/>
            <person name="Andrade A.C."/>
            <person name="Argout X."/>
            <person name="Bertrand B."/>
            <person name="de Kochko A."/>
            <person name="Graziosi G."/>
            <person name="Henry R.J."/>
            <person name="Jayarama X."/>
            <person name="Ming R."/>
            <person name="Nagai C."/>
            <person name="Rounsley S."/>
            <person name="Sankoff D."/>
            <person name="Giuliano G."/>
            <person name="Albert V.A."/>
            <person name="Wincker P."/>
            <person name="Lashermes P."/>
        </authorList>
    </citation>
    <scope>NUCLEOTIDE SEQUENCE [LARGE SCALE GENOMIC DNA]</scope>
    <source>
        <strain evidence="11">cv. DH200-94</strain>
    </source>
</reference>
<comment type="subcellular location">
    <subcellularLocation>
        <location evidence="1">Mitochondrion inner membrane</location>
        <topology evidence="1">Single-pass type II membrane protein</topology>
    </subcellularLocation>
</comment>
<dbReference type="GO" id="GO:0007005">
    <property type="term" value="P:mitochondrion organization"/>
    <property type="evidence" value="ECO:0007669"/>
    <property type="project" value="TreeGrafter"/>
</dbReference>
<dbReference type="Gramene" id="CDP13146">
    <property type="protein sequence ID" value="CDP13146"/>
    <property type="gene ID" value="GSCOC_T00037986001"/>
</dbReference>
<accession>A0A068UXK8</accession>
<evidence type="ECO:0000256" key="1">
    <source>
        <dbReference type="ARBA" id="ARBA00004140"/>
    </source>
</evidence>
<dbReference type="EMBL" id="HG739157">
    <property type="protein sequence ID" value="CDP13146.1"/>
    <property type="molecule type" value="Genomic_DNA"/>
</dbReference>
<evidence type="ECO:0000256" key="5">
    <source>
        <dbReference type="ARBA" id="ARBA00023128"/>
    </source>
</evidence>
<keyword evidence="8" id="KW-0732">Signal</keyword>
<dbReference type="PANTHER" id="PTHR23222:SF1">
    <property type="entry name" value="PROHIBITIN-2"/>
    <property type="match status" value="1"/>
</dbReference>
<evidence type="ECO:0000313" key="10">
    <source>
        <dbReference type="EMBL" id="CDP13146.1"/>
    </source>
</evidence>
<comment type="subunit">
    <text evidence="3">Component of a prohibitin multimeric complex in mitochondrial membranes.</text>
</comment>
<dbReference type="InterPro" id="IPR036013">
    <property type="entry name" value="Band_7/SPFH_dom_sf"/>
</dbReference>
<evidence type="ECO:0000256" key="8">
    <source>
        <dbReference type="SAM" id="SignalP"/>
    </source>
</evidence>
<gene>
    <name evidence="10" type="ORF">GSCOC_T00037986001</name>
</gene>
<evidence type="ECO:0000256" key="6">
    <source>
        <dbReference type="ARBA" id="ARBA00023136"/>
    </source>
</evidence>
<organism evidence="10 11">
    <name type="scientific">Coffea canephora</name>
    <name type="common">Robusta coffee</name>
    <dbReference type="NCBI Taxonomy" id="49390"/>
    <lineage>
        <taxon>Eukaryota</taxon>
        <taxon>Viridiplantae</taxon>
        <taxon>Streptophyta</taxon>
        <taxon>Embryophyta</taxon>
        <taxon>Tracheophyta</taxon>
        <taxon>Spermatophyta</taxon>
        <taxon>Magnoliopsida</taxon>
        <taxon>eudicotyledons</taxon>
        <taxon>Gunneridae</taxon>
        <taxon>Pentapetalae</taxon>
        <taxon>asterids</taxon>
        <taxon>lamiids</taxon>
        <taxon>Gentianales</taxon>
        <taxon>Rubiaceae</taxon>
        <taxon>Ixoroideae</taxon>
        <taxon>Gardenieae complex</taxon>
        <taxon>Bertiereae - Coffeeae clade</taxon>
        <taxon>Coffeeae</taxon>
        <taxon>Coffea</taxon>
    </lineage>
</organism>
<dbReference type="InParanoid" id="A0A068UXK8"/>
<dbReference type="InterPro" id="IPR001107">
    <property type="entry name" value="Band_7"/>
</dbReference>
<feature type="domain" description="Band 7" evidence="9">
    <location>
        <begin position="35"/>
        <end position="117"/>
    </location>
</feature>
<dbReference type="STRING" id="49390.A0A068UXK8"/>
<dbReference type="AlphaFoldDB" id="A0A068UXK8"/>
<evidence type="ECO:0000313" key="11">
    <source>
        <dbReference type="Proteomes" id="UP000295252"/>
    </source>
</evidence>
<dbReference type="PhylomeDB" id="A0A068UXK8"/>
<dbReference type="Pfam" id="PF01145">
    <property type="entry name" value="Band_7"/>
    <property type="match status" value="1"/>
</dbReference>
<evidence type="ECO:0000259" key="9">
    <source>
        <dbReference type="Pfam" id="PF01145"/>
    </source>
</evidence>
<keyword evidence="6" id="KW-0472">Membrane</keyword>
<dbReference type="SUPFAM" id="SSF117892">
    <property type="entry name" value="Band 7/SPFH domain"/>
    <property type="match status" value="1"/>
</dbReference>
<keyword evidence="11" id="KW-1185">Reference proteome</keyword>
<feature type="signal peptide" evidence="8">
    <location>
        <begin position="1"/>
        <end position="19"/>
    </location>
</feature>
<evidence type="ECO:0000256" key="2">
    <source>
        <dbReference type="ARBA" id="ARBA00009658"/>
    </source>
</evidence>